<accession>A0ABP0GXV8</accession>
<feature type="compositionally biased region" description="Basic and acidic residues" evidence="1">
    <location>
        <begin position="103"/>
        <end position="113"/>
    </location>
</feature>
<evidence type="ECO:0000313" key="2">
    <source>
        <dbReference type="EMBL" id="CAK8696581.1"/>
    </source>
</evidence>
<comment type="caution">
    <text evidence="2">The sequence shown here is derived from an EMBL/GenBank/DDBJ whole genome shotgun (WGS) entry which is preliminary data.</text>
</comment>
<name>A0ABP0GXV8_CLALP</name>
<evidence type="ECO:0000256" key="1">
    <source>
        <dbReference type="SAM" id="MobiDB-lite"/>
    </source>
</evidence>
<proteinExistence type="predicted"/>
<dbReference type="Proteomes" id="UP001642483">
    <property type="component" value="Unassembled WGS sequence"/>
</dbReference>
<dbReference type="PANTHER" id="PTHR33205:SF1">
    <property type="entry name" value="TRANSMEMBRANE PROTEIN"/>
    <property type="match status" value="1"/>
</dbReference>
<feature type="region of interest" description="Disordered" evidence="1">
    <location>
        <begin position="283"/>
        <end position="384"/>
    </location>
</feature>
<keyword evidence="3" id="KW-1185">Reference proteome</keyword>
<feature type="region of interest" description="Disordered" evidence="1">
    <location>
        <begin position="76"/>
        <end position="113"/>
    </location>
</feature>
<gene>
    <name evidence="2" type="ORF">CVLEPA_LOCUS29737</name>
</gene>
<protein>
    <submittedName>
        <fullName evidence="2">Uncharacterized protein</fullName>
    </submittedName>
</protein>
<reference evidence="2 3" key="1">
    <citation type="submission" date="2024-02" db="EMBL/GenBank/DDBJ databases">
        <authorList>
            <person name="Daric V."/>
            <person name="Darras S."/>
        </authorList>
    </citation>
    <scope>NUCLEOTIDE SEQUENCE [LARGE SCALE GENOMIC DNA]</scope>
</reference>
<evidence type="ECO:0000313" key="3">
    <source>
        <dbReference type="Proteomes" id="UP001642483"/>
    </source>
</evidence>
<dbReference type="EMBL" id="CAWYQH010000159">
    <property type="protein sequence ID" value="CAK8696581.1"/>
    <property type="molecule type" value="Genomic_DNA"/>
</dbReference>
<feature type="compositionally biased region" description="Polar residues" evidence="1">
    <location>
        <begin position="284"/>
        <end position="307"/>
    </location>
</feature>
<sequence>MRPVKVRKSAAISPAAAESARATRQALPFASRRFHVLFNSLFKVLFNFPSRYLFAIGLATVFSLRWSLPPALGCIPKQPDSEKTPSTHANRRHGPDTAMGRSLDQKDAGDPRRAQDEFYTPQFRSAPKATGFGDGLIPLHSPLLRESSPKCKRRHTCRGSTTFAIDRGDLAKREHLFEVDPPPPRYPIACRTLADFDGTAETQLRPSSTREPSDPPPRAIIVYRFSFYEAVTGLILSAERTISRPSLETARVLDARERLVPCRAPQRARLDLDKRERRPIVFSDTGSAVASRSGSNRRTSLNHSIGSSDGRKPESRSLSELTRQIAPPTKNGHAPPPTESRKSSQSVNPHCVRAGFATILPPEPKDFGFPKAAGEVVKVTPPDR</sequence>
<organism evidence="2 3">
    <name type="scientific">Clavelina lepadiformis</name>
    <name type="common">Light-bulb sea squirt</name>
    <name type="synonym">Ascidia lepadiformis</name>
    <dbReference type="NCBI Taxonomy" id="159417"/>
    <lineage>
        <taxon>Eukaryota</taxon>
        <taxon>Metazoa</taxon>
        <taxon>Chordata</taxon>
        <taxon>Tunicata</taxon>
        <taxon>Ascidiacea</taxon>
        <taxon>Aplousobranchia</taxon>
        <taxon>Clavelinidae</taxon>
        <taxon>Clavelina</taxon>
    </lineage>
</organism>
<dbReference type="PANTHER" id="PTHR33205">
    <property type="entry name" value="TRANSMEMBRANE PROTEIN"/>
    <property type="match status" value="1"/>
</dbReference>